<keyword evidence="1" id="KW-0238">DNA-binding</keyword>
<keyword evidence="4" id="KW-1185">Reference proteome</keyword>
<dbReference type="GO" id="GO:0003700">
    <property type="term" value="F:DNA-binding transcription factor activity"/>
    <property type="evidence" value="ECO:0007669"/>
    <property type="project" value="TreeGrafter"/>
</dbReference>
<evidence type="ECO:0000313" key="4">
    <source>
        <dbReference type="Proteomes" id="UP000188603"/>
    </source>
</evidence>
<dbReference type="Pfam" id="PF01381">
    <property type="entry name" value="HTH_3"/>
    <property type="match status" value="1"/>
</dbReference>
<feature type="domain" description="HTH cro/C1-type" evidence="2">
    <location>
        <begin position="10"/>
        <end position="65"/>
    </location>
</feature>
<dbReference type="GO" id="GO:0003677">
    <property type="term" value="F:DNA binding"/>
    <property type="evidence" value="ECO:0007669"/>
    <property type="project" value="UniProtKB-KW"/>
</dbReference>
<name>A0A1U9K5I6_9BACL</name>
<dbReference type="InterPro" id="IPR001387">
    <property type="entry name" value="Cro/C1-type_HTH"/>
</dbReference>
<gene>
    <name evidence="3" type="ORF">B0W44_05310</name>
</gene>
<protein>
    <recommendedName>
        <fullName evidence="2">HTH cro/C1-type domain-containing protein</fullName>
    </recommendedName>
</protein>
<dbReference type="PANTHER" id="PTHR46797:SF1">
    <property type="entry name" value="METHYLPHOSPHONATE SYNTHASE"/>
    <property type="match status" value="1"/>
</dbReference>
<dbReference type="OrthoDB" id="9812960at2"/>
<dbReference type="SUPFAM" id="SSF47413">
    <property type="entry name" value="lambda repressor-like DNA-binding domains"/>
    <property type="match status" value="1"/>
</dbReference>
<evidence type="ECO:0000259" key="2">
    <source>
        <dbReference type="PROSITE" id="PS50943"/>
    </source>
</evidence>
<evidence type="ECO:0000313" key="3">
    <source>
        <dbReference type="EMBL" id="AQS55286.1"/>
    </source>
</evidence>
<dbReference type="EMBL" id="CP019699">
    <property type="protein sequence ID" value="AQS55286.1"/>
    <property type="molecule type" value="Genomic_DNA"/>
</dbReference>
<reference evidence="3 4" key="1">
    <citation type="journal article" date="2015" name="Int. J. Syst. Evol. Microbiol.">
        <title>Novibacillus thermophilus gen. nov., sp. nov., a Gram-staining-negative and moderately thermophilic member of the family Thermoactinomycetaceae.</title>
        <authorList>
            <person name="Yang G."/>
            <person name="Chen J."/>
            <person name="Zhou S."/>
        </authorList>
    </citation>
    <scope>NUCLEOTIDE SEQUENCE [LARGE SCALE GENOMIC DNA]</scope>
    <source>
        <strain evidence="3 4">SG-1</strain>
    </source>
</reference>
<dbReference type="STRING" id="1471761.B0W44_05310"/>
<evidence type="ECO:0000256" key="1">
    <source>
        <dbReference type="ARBA" id="ARBA00023125"/>
    </source>
</evidence>
<dbReference type="PROSITE" id="PS50943">
    <property type="entry name" value="HTH_CROC1"/>
    <property type="match status" value="1"/>
</dbReference>
<dbReference type="AlphaFoldDB" id="A0A1U9K5I6"/>
<proteinExistence type="predicted"/>
<dbReference type="InterPro" id="IPR010982">
    <property type="entry name" value="Lambda_DNA-bd_dom_sf"/>
</dbReference>
<dbReference type="PANTHER" id="PTHR46797">
    <property type="entry name" value="HTH-TYPE TRANSCRIPTIONAL REGULATOR"/>
    <property type="match status" value="1"/>
</dbReference>
<dbReference type="GO" id="GO:0005829">
    <property type="term" value="C:cytosol"/>
    <property type="evidence" value="ECO:0007669"/>
    <property type="project" value="TreeGrafter"/>
</dbReference>
<dbReference type="KEGG" id="ntr:B0W44_05310"/>
<dbReference type="Gene3D" id="1.10.260.40">
    <property type="entry name" value="lambda repressor-like DNA-binding domains"/>
    <property type="match status" value="1"/>
</dbReference>
<dbReference type="RefSeq" id="WP_077719107.1">
    <property type="nucleotide sequence ID" value="NZ_CP019699.1"/>
</dbReference>
<sequence length="89" mass="10412">MESQSIGEFIRSKRKEKGLSLRELARRTGVSQPYLSQLETGSHNNPSLDTLRKICKQLDVDYIDFFVRIGYITEEDIKSYVARRWLNES</sequence>
<dbReference type="CDD" id="cd00093">
    <property type="entry name" value="HTH_XRE"/>
    <property type="match status" value="1"/>
</dbReference>
<dbReference type="Proteomes" id="UP000188603">
    <property type="component" value="Chromosome"/>
</dbReference>
<organism evidence="3 4">
    <name type="scientific">Novibacillus thermophilus</name>
    <dbReference type="NCBI Taxonomy" id="1471761"/>
    <lineage>
        <taxon>Bacteria</taxon>
        <taxon>Bacillati</taxon>
        <taxon>Bacillota</taxon>
        <taxon>Bacilli</taxon>
        <taxon>Bacillales</taxon>
        <taxon>Thermoactinomycetaceae</taxon>
        <taxon>Novibacillus</taxon>
    </lineage>
</organism>
<dbReference type="SMART" id="SM00530">
    <property type="entry name" value="HTH_XRE"/>
    <property type="match status" value="1"/>
</dbReference>
<accession>A0A1U9K5I6</accession>
<dbReference type="InterPro" id="IPR050807">
    <property type="entry name" value="TransReg_Diox_bact_type"/>
</dbReference>